<protein>
    <recommendedName>
        <fullName evidence="1">Amidase domain-containing protein</fullName>
    </recommendedName>
</protein>
<comment type="caution">
    <text evidence="2">The sequence shown here is derived from an EMBL/GenBank/DDBJ whole genome shotgun (WGS) entry which is preliminary data.</text>
</comment>
<name>A0A9X1FYJ3_9RHOB</name>
<reference evidence="2" key="1">
    <citation type="submission" date="2021-07" db="EMBL/GenBank/DDBJ databases">
        <title>Roseobacter insulae sp. nov., isolated from a tidal flat.</title>
        <authorList>
            <person name="Park S."/>
            <person name="Yoon J.-H."/>
        </authorList>
    </citation>
    <scope>NUCLEOTIDE SEQUENCE</scope>
    <source>
        <strain evidence="2">YSTF-M11</strain>
    </source>
</reference>
<evidence type="ECO:0000259" key="1">
    <source>
        <dbReference type="Pfam" id="PF01425"/>
    </source>
</evidence>
<dbReference type="InterPro" id="IPR000120">
    <property type="entry name" value="Amidase"/>
</dbReference>
<feature type="domain" description="Amidase" evidence="1">
    <location>
        <begin position="15"/>
        <end position="395"/>
    </location>
</feature>
<evidence type="ECO:0000313" key="3">
    <source>
        <dbReference type="Proteomes" id="UP001138661"/>
    </source>
</evidence>
<gene>
    <name evidence="2" type="ORF">KX928_19280</name>
</gene>
<dbReference type="RefSeq" id="WP_219505949.1">
    <property type="nucleotide sequence ID" value="NZ_JAHXDN010000005.1"/>
</dbReference>
<dbReference type="GO" id="GO:0003824">
    <property type="term" value="F:catalytic activity"/>
    <property type="evidence" value="ECO:0007669"/>
    <property type="project" value="InterPro"/>
</dbReference>
<dbReference type="Pfam" id="PF01425">
    <property type="entry name" value="Amidase"/>
    <property type="match status" value="1"/>
</dbReference>
<dbReference type="InterPro" id="IPR023631">
    <property type="entry name" value="Amidase_dom"/>
</dbReference>
<dbReference type="EMBL" id="JAHXDN010000005">
    <property type="protein sequence ID" value="MBW4709931.1"/>
    <property type="molecule type" value="Genomic_DNA"/>
</dbReference>
<dbReference type="AlphaFoldDB" id="A0A9X1FYJ3"/>
<dbReference type="PANTHER" id="PTHR11895">
    <property type="entry name" value="TRANSAMIDASE"/>
    <property type="match status" value="1"/>
</dbReference>
<keyword evidence="3" id="KW-1185">Reference proteome</keyword>
<sequence length="423" mass="44549">MNILQRARDFLASLDAQREVFLGVAPDRLLQDARSAAARQAAGKLLGPLDGRFLAVKANIDVQALRSHAGSLAIDPQPADNDAPIVARLRSAGAIILGHVNMSEFAFSGLGVNPHFGTPLNALDSTMVPGGSSSGSASAVALGLADIALGTDTSGSVRIPAACQGLVGFRPTMDRYESAGILPLAPSLDTPGSLALYVSQICAVDRVLSDCKETGHACRQILCLREDALVGFTPEIKAMYGQALQHLSEHGIELERVDVQSFTRVTEIFQAYGTLVSAEAFRLLPNLVGDQQARLDPNVQDRLAQAASILGTDLQALLEIRRALIPDFGRELAGKMLLYPTLPSYPPSVQAVTRDKGVFARENALILSVSMKAAFLNAPTISIPVGERRPGGSLSLSGGANRDADVLATASHLEKIFSAIGDG</sequence>
<evidence type="ECO:0000313" key="2">
    <source>
        <dbReference type="EMBL" id="MBW4709931.1"/>
    </source>
</evidence>
<proteinExistence type="predicted"/>
<organism evidence="2 3">
    <name type="scientific">Roseobacter insulae</name>
    <dbReference type="NCBI Taxonomy" id="2859783"/>
    <lineage>
        <taxon>Bacteria</taxon>
        <taxon>Pseudomonadati</taxon>
        <taxon>Pseudomonadota</taxon>
        <taxon>Alphaproteobacteria</taxon>
        <taxon>Rhodobacterales</taxon>
        <taxon>Roseobacteraceae</taxon>
        <taxon>Roseobacter</taxon>
    </lineage>
</organism>
<dbReference type="PANTHER" id="PTHR11895:SF176">
    <property type="entry name" value="AMIDASE AMID-RELATED"/>
    <property type="match status" value="1"/>
</dbReference>
<dbReference type="Proteomes" id="UP001138661">
    <property type="component" value="Unassembled WGS sequence"/>
</dbReference>
<accession>A0A9X1FYJ3</accession>